<keyword evidence="1" id="KW-0472">Membrane</keyword>
<dbReference type="Proteomes" id="UP000810171">
    <property type="component" value="Unassembled WGS sequence"/>
</dbReference>
<gene>
    <name evidence="2" type="ORF">H9C73_02935</name>
</gene>
<dbReference type="RefSeq" id="WP_209286289.1">
    <property type="nucleotide sequence ID" value="NZ_JACVEW010000003.1"/>
</dbReference>
<evidence type="ECO:0000313" key="3">
    <source>
        <dbReference type="Proteomes" id="UP000810171"/>
    </source>
</evidence>
<comment type="caution">
    <text evidence="2">The sequence shown here is derived from an EMBL/GenBank/DDBJ whole genome shotgun (WGS) entry which is preliminary data.</text>
</comment>
<proteinExistence type="predicted"/>
<name>A0ABS3Z7J0_9GAMM</name>
<reference evidence="2 3" key="1">
    <citation type="submission" date="2020-09" db="EMBL/GenBank/DDBJ databases">
        <authorList>
            <person name="Tanuku N.R.S."/>
        </authorList>
    </citation>
    <scope>NUCLEOTIDE SEQUENCE [LARGE SCALE GENOMIC DNA]</scope>
    <source>
        <strain evidence="2 3">AK62</strain>
    </source>
</reference>
<accession>A0ABS3Z7J0</accession>
<evidence type="ECO:0008006" key="4">
    <source>
        <dbReference type="Google" id="ProtNLM"/>
    </source>
</evidence>
<sequence>MEQRLRHLEQDMVSVKTTLEHIQGTLNSSVATKADLFELKAEMHSLMRQQIMWNVGSIIAVAGVVFAILRFTGSN</sequence>
<protein>
    <recommendedName>
        <fullName evidence="4">Hemolysin XhlA</fullName>
    </recommendedName>
</protein>
<evidence type="ECO:0000256" key="1">
    <source>
        <dbReference type="SAM" id="Phobius"/>
    </source>
</evidence>
<keyword evidence="3" id="KW-1185">Reference proteome</keyword>
<evidence type="ECO:0000313" key="2">
    <source>
        <dbReference type="EMBL" id="MBP0047679.1"/>
    </source>
</evidence>
<keyword evidence="1" id="KW-0812">Transmembrane</keyword>
<organism evidence="2 3">
    <name type="scientific">Marinobacterium alkalitolerans</name>
    <dbReference type="NCBI Taxonomy" id="1542925"/>
    <lineage>
        <taxon>Bacteria</taxon>
        <taxon>Pseudomonadati</taxon>
        <taxon>Pseudomonadota</taxon>
        <taxon>Gammaproteobacteria</taxon>
        <taxon>Oceanospirillales</taxon>
        <taxon>Oceanospirillaceae</taxon>
        <taxon>Marinobacterium</taxon>
    </lineage>
</organism>
<feature type="transmembrane region" description="Helical" evidence="1">
    <location>
        <begin position="51"/>
        <end position="71"/>
    </location>
</feature>
<keyword evidence="1" id="KW-1133">Transmembrane helix</keyword>
<dbReference type="EMBL" id="JACVEW010000003">
    <property type="protein sequence ID" value="MBP0047679.1"/>
    <property type="molecule type" value="Genomic_DNA"/>
</dbReference>